<feature type="transmembrane region" description="Helical" evidence="2">
    <location>
        <begin position="161"/>
        <end position="184"/>
    </location>
</feature>
<feature type="compositionally biased region" description="Basic and acidic residues" evidence="1">
    <location>
        <begin position="1"/>
        <end position="21"/>
    </location>
</feature>
<evidence type="ECO:0000313" key="3">
    <source>
        <dbReference type="EMBL" id="MFC3106134.1"/>
    </source>
</evidence>
<feature type="compositionally biased region" description="Low complexity" evidence="1">
    <location>
        <begin position="77"/>
        <end position="122"/>
    </location>
</feature>
<dbReference type="Pfam" id="PF04375">
    <property type="entry name" value="HemX"/>
    <property type="match status" value="1"/>
</dbReference>
<evidence type="ECO:0000256" key="2">
    <source>
        <dbReference type="SAM" id="Phobius"/>
    </source>
</evidence>
<sequence>MSEEKRNDAQSDKGAGNDKGSKPASKPSTAGGARKSATPSQPAGSAQAKKPAASKTAAQTAPKASEPAQPTVDKSAAKSTASSASSTAPAKASAPTPASATSTTAGASSAKPTPASANTSASRTDKSGTSPSPTRAGGASGGVPPTGGHGNGRDRKSGGPALLVAIIALIVAIVAIIGAGWLWYRGEQKLASLDSRTDTVEQGMQSSVQKVVMPRLSKFDQRLESMSSNVTSSRDKQAKALSSMQESLKSVQARTAAMADQIDGNANRWELNQIESLLRAGNQRLQLFDDPQGARQALQLANEAIGRKGDPRLFNIRSEIVNEIAALRALPSPDIEGLSLSLAAMIKQVPGLPLASTVPGEYTQGGGGSQSGDSSNGDAAGAAGSDQDNAGDDGFSVDAFKSQFTQGWGHFKNSVSQALSGMLTIRREDGTQSALLPPDQVFFLNQNLQLELRTARLALLEQDTEAYRESLASAKQWLGDYYDTDASAVSSMSDQLDQMSNVKLDWDAPDISKSLSMLRDVMAQRAGGNGGGGGSTAGNGGSENANANANASGDNAGNAAANTASDDSQSGTDAGQDGQ</sequence>
<dbReference type="InterPro" id="IPR007470">
    <property type="entry name" value="HemX"/>
</dbReference>
<keyword evidence="2" id="KW-1133">Transmembrane helix</keyword>
<evidence type="ECO:0000256" key="1">
    <source>
        <dbReference type="SAM" id="MobiDB-lite"/>
    </source>
</evidence>
<dbReference type="RefSeq" id="WP_380691731.1">
    <property type="nucleotide sequence ID" value="NZ_JBHRSS010000010.1"/>
</dbReference>
<feature type="compositionally biased region" description="Low complexity" evidence="1">
    <location>
        <begin position="542"/>
        <end position="568"/>
    </location>
</feature>
<gene>
    <name evidence="3" type="ORF">ACFOSU_19860</name>
</gene>
<dbReference type="Proteomes" id="UP001595462">
    <property type="component" value="Unassembled WGS sequence"/>
</dbReference>
<keyword evidence="2" id="KW-0472">Membrane</keyword>
<keyword evidence="4" id="KW-1185">Reference proteome</keyword>
<keyword evidence="3" id="KW-0489">Methyltransferase</keyword>
<protein>
    <submittedName>
        <fullName evidence="3">Uroporphyrinogen-III C-methyltransferase</fullName>
        <ecNumber evidence="3">2.1.1.107</ecNumber>
    </submittedName>
</protein>
<dbReference type="GO" id="GO:0004851">
    <property type="term" value="F:uroporphyrin-III C-methyltransferase activity"/>
    <property type="evidence" value="ECO:0007669"/>
    <property type="project" value="UniProtKB-EC"/>
</dbReference>
<feature type="compositionally biased region" description="Gly residues" evidence="1">
    <location>
        <begin position="138"/>
        <end position="150"/>
    </location>
</feature>
<dbReference type="PANTHER" id="PTHR38043:SF1">
    <property type="entry name" value="PROTEIN HEMX"/>
    <property type="match status" value="1"/>
</dbReference>
<dbReference type="PANTHER" id="PTHR38043">
    <property type="entry name" value="PROTEIN HEMX"/>
    <property type="match status" value="1"/>
</dbReference>
<feature type="compositionally biased region" description="Polar residues" evidence="1">
    <location>
        <begin position="569"/>
        <end position="579"/>
    </location>
</feature>
<dbReference type="EMBL" id="JBHRSS010000010">
    <property type="protein sequence ID" value="MFC3106134.1"/>
    <property type="molecule type" value="Genomic_DNA"/>
</dbReference>
<proteinExistence type="predicted"/>
<feature type="region of interest" description="Disordered" evidence="1">
    <location>
        <begin position="524"/>
        <end position="579"/>
    </location>
</feature>
<evidence type="ECO:0000313" key="4">
    <source>
        <dbReference type="Proteomes" id="UP001595462"/>
    </source>
</evidence>
<keyword evidence="2" id="KW-0812">Transmembrane</keyword>
<accession>A0ABV7ETL7</accession>
<reference evidence="4" key="1">
    <citation type="journal article" date="2019" name="Int. J. Syst. Evol. Microbiol.">
        <title>The Global Catalogue of Microorganisms (GCM) 10K type strain sequencing project: providing services to taxonomists for standard genome sequencing and annotation.</title>
        <authorList>
            <consortium name="The Broad Institute Genomics Platform"/>
            <consortium name="The Broad Institute Genome Sequencing Center for Infectious Disease"/>
            <person name="Wu L."/>
            <person name="Ma J."/>
        </authorList>
    </citation>
    <scope>NUCLEOTIDE SEQUENCE [LARGE SCALE GENOMIC DNA]</scope>
    <source>
        <strain evidence="4">KCTC 52640</strain>
    </source>
</reference>
<comment type="caution">
    <text evidence="3">The sequence shown here is derived from an EMBL/GenBank/DDBJ whole genome shotgun (WGS) entry which is preliminary data.</text>
</comment>
<keyword evidence="3" id="KW-0808">Transferase</keyword>
<dbReference type="EC" id="2.1.1.107" evidence="3"/>
<organism evidence="3 4">
    <name type="scientific">Salinisphaera aquimarina</name>
    <dbReference type="NCBI Taxonomy" id="2094031"/>
    <lineage>
        <taxon>Bacteria</taxon>
        <taxon>Pseudomonadati</taxon>
        <taxon>Pseudomonadota</taxon>
        <taxon>Gammaproteobacteria</taxon>
        <taxon>Salinisphaerales</taxon>
        <taxon>Salinisphaeraceae</taxon>
        <taxon>Salinisphaera</taxon>
    </lineage>
</organism>
<feature type="compositionally biased region" description="Low complexity" evidence="1">
    <location>
        <begin position="371"/>
        <end position="394"/>
    </location>
</feature>
<name>A0ABV7ETL7_9GAMM</name>
<feature type="region of interest" description="Disordered" evidence="1">
    <location>
        <begin position="1"/>
        <end position="155"/>
    </location>
</feature>
<feature type="region of interest" description="Disordered" evidence="1">
    <location>
        <begin position="357"/>
        <end position="394"/>
    </location>
</feature>
<feature type="compositionally biased region" description="Gly residues" evidence="1">
    <location>
        <begin position="527"/>
        <end position="541"/>
    </location>
</feature>
<dbReference type="GO" id="GO:0032259">
    <property type="term" value="P:methylation"/>
    <property type="evidence" value="ECO:0007669"/>
    <property type="project" value="UniProtKB-KW"/>
</dbReference>